<dbReference type="AlphaFoldDB" id="A0AAD7NJD1"/>
<organism evidence="1 2">
    <name type="scientific">Mycena maculata</name>
    <dbReference type="NCBI Taxonomy" id="230809"/>
    <lineage>
        <taxon>Eukaryota</taxon>
        <taxon>Fungi</taxon>
        <taxon>Dikarya</taxon>
        <taxon>Basidiomycota</taxon>
        <taxon>Agaricomycotina</taxon>
        <taxon>Agaricomycetes</taxon>
        <taxon>Agaricomycetidae</taxon>
        <taxon>Agaricales</taxon>
        <taxon>Marasmiineae</taxon>
        <taxon>Mycenaceae</taxon>
        <taxon>Mycena</taxon>
    </lineage>
</organism>
<evidence type="ECO:0000313" key="1">
    <source>
        <dbReference type="EMBL" id="KAJ7763165.1"/>
    </source>
</evidence>
<gene>
    <name evidence="1" type="ORF">DFH07DRAFT_770896</name>
</gene>
<comment type="caution">
    <text evidence="1">The sequence shown here is derived from an EMBL/GenBank/DDBJ whole genome shotgun (WGS) entry which is preliminary data.</text>
</comment>
<keyword evidence="2" id="KW-1185">Reference proteome</keyword>
<protein>
    <submittedName>
        <fullName evidence="1">Uncharacterized protein</fullName>
    </submittedName>
</protein>
<name>A0AAD7NJD1_9AGAR</name>
<evidence type="ECO:0000313" key="2">
    <source>
        <dbReference type="Proteomes" id="UP001215280"/>
    </source>
</evidence>
<proteinExistence type="predicted"/>
<sequence length="164" mass="17305">MEYSSGVKKLEFHFTWWVFAKYAPPVQQAVGLLSPRQPHLCCGTASTHVVAVEEHSATLRKHTSECEQCVEGGGENGGVQSICVMVLLRRQSPSIARTARTQRKGTGMAARSTKGALTKGATMLLGHNTSVERMAWMQTGAAARSGKVAGGAMGDSEAAADGEG</sequence>
<dbReference type="Proteomes" id="UP001215280">
    <property type="component" value="Unassembled WGS sequence"/>
</dbReference>
<accession>A0AAD7NJD1</accession>
<dbReference type="EMBL" id="JARJLG010000041">
    <property type="protein sequence ID" value="KAJ7763165.1"/>
    <property type="molecule type" value="Genomic_DNA"/>
</dbReference>
<reference evidence="1" key="1">
    <citation type="submission" date="2023-03" db="EMBL/GenBank/DDBJ databases">
        <title>Massive genome expansion in bonnet fungi (Mycena s.s.) driven by repeated elements and novel gene families across ecological guilds.</title>
        <authorList>
            <consortium name="Lawrence Berkeley National Laboratory"/>
            <person name="Harder C.B."/>
            <person name="Miyauchi S."/>
            <person name="Viragh M."/>
            <person name="Kuo A."/>
            <person name="Thoen E."/>
            <person name="Andreopoulos B."/>
            <person name="Lu D."/>
            <person name="Skrede I."/>
            <person name="Drula E."/>
            <person name="Henrissat B."/>
            <person name="Morin E."/>
            <person name="Kohler A."/>
            <person name="Barry K."/>
            <person name="LaButti K."/>
            <person name="Morin E."/>
            <person name="Salamov A."/>
            <person name="Lipzen A."/>
            <person name="Mereny Z."/>
            <person name="Hegedus B."/>
            <person name="Baldrian P."/>
            <person name="Stursova M."/>
            <person name="Weitz H."/>
            <person name="Taylor A."/>
            <person name="Grigoriev I.V."/>
            <person name="Nagy L.G."/>
            <person name="Martin F."/>
            <person name="Kauserud H."/>
        </authorList>
    </citation>
    <scope>NUCLEOTIDE SEQUENCE</scope>
    <source>
        <strain evidence="1">CBHHK188m</strain>
    </source>
</reference>